<dbReference type="InterPro" id="IPR003599">
    <property type="entry name" value="Ig_sub"/>
</dbReference>
<dbReference type="CDD" id="cd00096">
    <property type="entry name" value="Ig"/>
    <property type="match status" value="1"/>
</dbReference>
<dbReference type="AlphaFoldDB" id="A0AAN8JXE8"/>
<evidence type="ECO:0000256" key="1">
    <source>
        <dbReference type="SAM" id="Phobius"/>
    </source>
</evidence>
<dbReference type="Proteomes" id="UP001347796">
    <property type="component" value="Unassembled WGS sequence"/>
</dbReference>
<dbReference type="SUPFAM" id="SSF48726">
    <property type="entry name" value="Immunoglobulin"/>
    <property type="match status" value="2"/>
</dbReference>
<keyword evidence="1" id="KW-0812">Transmembrane</keyword>
<dbReference type="InterPro" id="IPR036179">
    <property type="entry name" value="Ig-like_dom_sf"/>
</dbReference>
<feature type="transmembrane region" description="Helical" evidence="1">
    <location>
        <begin position="349"/>
        <end position="376"/>
    </location>
</feature>
<name>A0AAN8JXE8_PATCE</name>
<organism evidence="4 5">
    <name type="scientific">Patella caerulea</name>
    <name type="common">Rayed Mediterranean limpet</name>
    <dbReference type="NCBI Taxonomy" id="87958"/>
    <lineage>
        <taxon>Eukaryota</taxon>
        <taxon>Metazoa</taxon>
        <taxon>Spiralia</taxon>
        <taxon>Lophotrochozoa</taxon>
        <taxon>Mollusca</taxon>
        <taxon>Gastropoda</taxon>
        <taxon>Patellogastropoda</taxon>
        <taxon>Patelloidea</taxon>
        <taxon>Patellidae</taxon>
        <taxon>Patella</taxon>
    </lineage>
</organism>
<evidence type="ECO:0000313" key="5">
    <source>
        <dbReference type="Proteomes" id="UP001347796"/>
    </source>
</evidence>
<evidence type="ECO:0000256" key="2">
    <source>
        <dbReference type="SAM" id="SignalP"/>
    </source>
</evidence>
<sequence>MISKFTAMTFCCMAMAIIFVLGTQGEISITSEPEKITKHSLFTLTCYIGKLTDEVRWICKGITRFSCASPYSAGLCLINTKGLLQNYSSPTYDINTTAGLSTVDIYMDDNDLGGLWTCQHGSDSSTYNVSYVDFDRRASITSFTSSPSSSNINVGTTITFTCTVSSTTLLPVNVSISSEKREGNLTYVINSSSRTFTVSTVAQCIDYRFYCRAYNGYGTVASTTLYKHVKCPVKLLHDKTNTTVNATVGSSGVFYAYYSGYPGSSYTWYRRLSDDEVEMSSYRTNWSLNYGCRYIRLQIVNVRLQDAGQYSVHINASGKVFIVRFKLNVNPVPISNSVTEEQLSDIQPFISAAGFGIGIAVGVIITLLVQGVVLLVSRILKSRDDKDKGVKPKRL</sequence>
<dbReference type="Gene3D" id="2.60.40.10">
    <property type="entry name" value="Immunoglobulins"/>
    <property type="match status" value="2"/>
</dbReference>
<keyword evidence="1" id="KW-1133">Transmembrane helix</keyword>
<protein>
    <recommendedName>
        <fullName evidence="3">Immunoglobulin domain-containing protein</fullName>
    </recommendedName>
</protein>
<keyword evidence="2" id="KW-0732">Signal</keyword>
<keyword evidence="5" id="KW-1185">Reference proteome</keyword>
<evidence type="ECO:0000313" key="4">
    <source>
        <dbReference type="EMBL" id="KAK6183755.1"/>
    </source>
</evidence>
<evidence type="ECO:0000259" key="3">
    <source>
        <dbReference type="SMART" id="SM00409"/>
    </source>
</evidence>
<gene>
    <name evidence="4" type="ORF">SNE40_006360</name>
</gene>
<dbReference type="InterPro" id="IPR013783">
    <property type="entry name" value="Ig-like_fold"/>
</dbReference>
<dbReference type="EMBL" id="JAZGQO010000006">
    <property type="protein sequence ID" value="KAK6183755.1"/>
    <property type="molecule type" value="Genomic_DNA"/>
</dbReference>
<feature type="domain" description="Immunoglobulin" evidence="3">
    <location>
        <begin position="241"/>
        <end position="330"/>
    </location>
</feature>
<feature type="domain" description="Immunoglobulin" evidence="3">
    <location>
        <begin position="147"/>
        <end position="230"/>
    </location>
</feature>
<accession>A0AAN8JXE8</accession>
<feature type="signal peptide" evidence="2">
    <location>
        <begin position="1"/>
        <end position="22"/>
    </location>
</feature>
<comment type="caution">
    <text evidence="4">The sequence shown here is derived from an EMBL/GenBank/DDBJ whole genome shotgun (WGS) entry which is preliminary data.</text>
</comment>
<dbReference type="SMART" id="SM00409">
    <property type="entry name" value="IG"/>
    <property type="match status" value="2"/>
</dbReference>
<proteinExistence type="predicted"/>
<feature type="chain" id="PRO_5042998758" description="Immunoglobulin domain-containing protein" evidence="2">
    <location>
        <begin position="23"/>
        <end position="395"/>
    </location>
</feature>
<keyword evidence="1" id="KW-0472">Membrane</keyword>
<reference evidence="4 5" key="1">
    <citation type="submission" date="2024-01" db="EMBL/GenBank/DDBJ databases">
        <title>The genome of the rayed Mediterranean limpet Patella caerulea (Linnaeus, 1758).</title>
        <authorList>
            <person name="Anh-Thu Weber A."/>
            <person name="Halstead-Nussloch G."/>
        </authorList>
    </citation>
    <scope>NUCLEOTIDE SEQUENCE [LARGE SCALE GENOMIC DNA]</scope>
    <source>
        <strain evidence="4">AATW-2023a</strain>
        <tissue evidence="4">Whole specimen</tissue>
    </source>
</reference>